<dbReference type="Gene3D" id="2.60.40.10">
    <property type="entry name" value="Immunoglobulins"/>
    <property type="match status" value="2"/>
</dbReference>
<gene>
    <name evidence="2" type="ORF">PY091_15960</name>
</gene>
<organism evidence="2 3">
    <name type="scientific">Flagellimonas okinawensis</name>
    <dbReference type="NCBI Taxonomy" id="3031324"/>
    <lineage>
        <taxon>Bacteria</taxon>
        <taxon>Pseudomonadati</taxon>
        <taxon>Bacteroidota</taxon>
        <taxon>Flavobacteriia</taxon>
        <taxon>Flavobacteriales</taxon>
        <taxon>Flavobacteriaceae</taxon>
        <taxon>Flagellimonas</taxon>
    </lineage>
</organism>
<feature type="chain" id="PRO_5046193423" evidence="1">
    <location>
        <begin position="25"/>
        <end position="733"/>
    </location>
</feature>
<comment type="caution">
    <text evidence="2">The sequence shown here is derived from an EMBL/GenBank/DDBJ whole genome shotgun (WGS) entry which is preliminary data.</text>
</comment>
<dbReference type="Pfam" id="PF17957">
    <property type="entry name" value="Big_7"/>
    <property type="match status" value="1"/>
</dbReference>
<reference evidence="2 3" key="1">
    <citation type="submission" date="2023-03" db="EMBL/GenBank/DDBJ databases">
        <title>Muricauda XX sp. nov. and Muricauda XXX sp. nov., two novel species isolated from Okinawa Trough.</title>
        <authorList>
            <person name="Cao W."/>
            <person name="Deng X."/>
        </authorList>
    </citation>
    <scope>NUCLEOTIDE SEQUENCE [LARGE SCALE GENOMIC DNA]</scope>
    <source>
        <strain evidence="2 3">81s02</strain>
    </source>
</reference>
<dbReference type="Proteomes" id="UP001217083">
    <property type="component" value="Unassembled WGS sequence"/>
</dbReference>
<name>A0ABT5XS42_9FLAO</name>
<sequence>MKLPKLTIVALTSLIVLFSCSSDSENPVPEPEPDVVAPEVDFTIPGSTGGTTSQPPVFSNQIVVDIDATDAGGVAKVEAFLNNEKVGEDTTAPYQITIDISNYASKNNLTGKFTDYTLKITVTDTSGNESSKEEIIHIDNELPAITEVSLTEGQAIAGDSNSITFSVSDNEGLSVIKTFLNNTLLEEITEEVYEVNINTLGLTDGENTFRIEAIDLADNTATYEVVFISDNTGPEINLNTELNKVYDPISITSDISDSYSTVQSVEFLIGEQSLALFENGATPTYDFIPDNFTVGANILRIVAMDELSNISTFETPFDIERKLITINIPEDRIHPAIVTPIVFISKMDGTLVTYKEMSRDDRQIVLSSPEEFTNTDEFMLTFYLQDNGGMTGISTHQNLTRNNPGVINLPEPKRFNAGNSYEYPAINFNAGDYTIGKGGAYLLSTANYDSSLITAEGYISLAASSIGDQTKDFDSFYFYQTYQSNVPEGYSYLIVDRPIDSNFVLDKNDFITDGVETRNLVVEAPGSLVDQYSNLIINGFKSQQDADNKLFHQIYHSTFIGGTGIANNYQLNTSFYSYNHHLLFGKYYTQRKGLPLANYTIPNLTLNYSNNNSIVEVSIQGDEHILGRMQCIDFDNLNYDWYITFNSKTSTNVVIPELPEVINHFVKEAQQSNSIKVESVELLSYESILTYEDYINQVVKDQKNVLDVTDWYQLIFASRTGNFNSPNREFIFQ</sequence>
<evidence type="ECO:0000313" key="2">
    <source>
        <dbReference type="EMBL" id="MDF0708719.1"/>
    </source>
</evidence>
<evidence type="ECO:0000313" key="3">
    <source>
        <dbReference type="Proteomes" id="UP001217083"/>
    </source>
</evidence>
<feature type="signal peptide" evidence="1">
    <location>
        <begin position="1"/>
        <end position="24"/>
    </location>
</feature>
<dbReference type="InterPro" id="IPR013783">
    <property type="entry name" value="Ig-like_fold"/>
</dbReference>
<keyword evidence="1" id="KW-0732">Signal</keyword>
<accession>A0ABT5XS42</accession>
<dbReference type="PROSITE" id="PS51257">
    <property type="entry name" value="PROKAR_LIPOPROTEIN"/>
    <property type="match status" value="1"/>
</dbReference>
<keyword evidence="3" id="KW-1185">Reference proteome</keyword>
<dbReference type="EMBL" id="JARFVA010000006">
    <property type="protein sequence ID" value="MDF0708719.1"/>
    <property type="molecule type" value="Genomic_DNA"/>
</dbReference>
<protein>
    <submittedName>
        <fullName evidence="2">Ig-like domain-containing protein</fullName>
    </submittedName>
</protein>
<evidence type="ECO:0000256" key="1">
    <source>
        <dbReference type="SAM" id="SignalP"/>
    </source>
</evidence>
<dbReference type="RefSeq" id="WP_275650593.1">
    <property type="nucleotide sequence ID" value="NZ_JARFVA010000006.1"/>
</dbReference>
<proteinExistence type="predicted"/>